<keyword evidence="3" id="KW-0804">Transcription</keyword>
<dbReference type="Proteomes" id="UP000477849">
    <property type="component" value="Unassembled WGS sequence"/>
</dbReference>
<evidence type="ECO:0000313" key="6">
    <source>
        <dbReference type="Proteomes" id="UP000477849"/>
    </source>
</evidence>
<dbReference type="RefSeq" id="WP_163897945.1">
    <property type="nucleotide sequence ID" value="NZ_CP048425.1"/>
</dbReference>
<feature type="domain" description="HTH deoR-type" evidence="4">
    <location>
        <begin position="6"/>
        <end position="61"/>
    </location>
</feature>
<name>A0A6M1S6B1_9HYPH</name>
<proteinExistence type="predicted"/>
<dbReference type="Gene3D" id="3.40.50.1360">
    <property type="match status" value="1"/>
</dbReference>
<keyword evidence="1" id="KW-0678">Repressor</keyword>
<dbReference type="InterPro" id="IPR036390">
    <property type="entry name" value="WH_DNA-bd_sf"/>
</dbReference>
<comment type="caution">
    <text evidence="5">The sequence shown here is derived from an EMBL/GenBank/DDBJ whole genome shotgun (WGS) entry which is preliminary data.</text>
</comment>
<sequence>MNNHLPLSRRDAIEARLTLGQQVSATALAEEFDVSEDAIRRDLRTLAAEGKCRRVYGGALPLAPTGRPMAVRVGEGSVRKGQLAKVAAAMIRPGELVFLDSGSTNLAIVDCLSPDLGLIVATNSIDIASAVAKRDDIELLLIGGAVNRHVGGSVDTSAISAVSLLNIHRCFIGACAVTPTTGMSVHDHADAAFKRALLKNSATCAVLATSEKFQQSAPYRIAVASDIEVLIVENDLAADEAERLANAGFNLVRAEPVSTTN</sequence>
<dbReference type="InterPro" id="IPR014036">
    <property type="entry name" value="DeoR-like_C"/>
</dbReference>
<gene>
    <name evidence="5" type="ORF">G6N76_19485</name>
</gene>
<dbReference type="InterPro" id="IPR036388">
    <property type="entry name" value="WH-like_DNA-bd_sf"/>
</dbReference>
<dbReference type="SUPFAM" id="SSF100950">
    <property type="entry name" value="NagB/RpiA/CoA transferase-like"/>
    <property type="match status" value="1"/>
</dbReference>
<dbReference type="PRINTS" id="PR00037">
    <property type="entry name" value="HTHLACR"/>
</dbReference>
<dbReference type="Pfam" id="PF08220">
    <property type="entry name" value="HTH_DeoR"/>
    <property type="match status" value="1"/>
</dbReference>
<dbReference type="PANTHER" id="PTHR30363">
    <property type="entry name" value="HTH-TYPE TRANSCRIPTIONAL REGULATOR SRLR-RELATED"/>
    <property type="match status" value="1"/>
</dbReference>
<dbReference type="PROSITE" id="PS51000">
    <property type="entry name" value="HTH_DEOR_2"/>
    <property type="match status" value="1"/>
</dbReference>
<dbReference type="InterPro" id="IPR001034">
    <property type="entry name" value="DeoR_HTH"/>
</dbReference>
<evidence type="ECO:0000259" key="4">
    <source>
        <dbReference type="PROSITE" id="PS51000"/>
    </source>
</evidence>
<dbReference type="Gene3D" id="1.10.10.10">
    <property type="entry name" value="Winged helix-like DNA-binding domain superfamily/Winged helix DNA-binding domain"/>
    <property type="match status" value="1"/>
</dbReference>
<dbReference type="GO" id="GO:0003700">
    <property type="term" value="F:DNA-binding transcription factor activity"/>
    <property type="evidence" value="ECO:0007669"/>
    <property type="project" value="InterPro"/>
</dbReference>
<keyword evidence="2" id="KW-0805">Transcription regulation</keyword>
<organism evidence="5 6">
    <name type="scientific">Rhizobium daejeonense</name>
    <dbReference type="NCBI Taxonomy" id="240521"/>
    <lineage>
        <taxon>Bacteria</taxon>
        <taxon>Pseudomonadati</taxon>
        <taxon>Pseudomonadota</taxon>
        <taxon>Alphaproteobacteria</taxon>
        <taxon>Hyphomicrobiales</taxon>
        <taxon>Rhizobiaceae</taxon>
        <taxon>Rhizobium/Agrobacterium group</taxon>
        <taxon>Rhizobium</taxon>
    </lineage>
</organism>
<dbReference type="SUPFAM" id="SSF46785">
    <property type="entry name" value="Winged helix' DNA-binding domain"/>
    <property type="match status" value="1"/>
</dbReference>
<evidence type="ECO:0000256" key="3">
    <source>
        <dbReference type="ARBA" id="ARBA00023163"/>
    </source>
</evidence>
<dbReference type="PANTHER" id="PTHR30363:SF4">
    <property type="entry name" value="GLYCEROL-3-PHOSPHATE REGULON REPRESSOR"/>
    <property type="match status" value="1"/>
</dbReference>
<evidence type="ECO:0000256" key="2">
    <source>
        <dbReference type="ARBA" id="ARBA00023015"/>
    </source>
</evidence>
<dbReference type="SMART" id="SM00420">
    <property type="entry name" value="HTH_DEOR"/>
    <property type="match status" value="1"/>
</dbReference>
<keyword evidence="6" id="KW-1185">Reference proteome</keyword>
<reference evidence="5 6" key="1">
    <citation type="submission" date="2020-02" db="EMBL/GenBank/DDBJ databases">
        <title>Genome sequence of the type strain CCBAU10050 of Rhizobium daejeonense.</title>
        <authorList>
            <person name="Gao J."/>
            <person name="Sun J."/>
        </authorList>
    </citation>
    <scope>NUCLEOTIDE SEQUENCE [LARGE SCALE GENOMIC DNA]</scope>
    <source>
        <strain evidence="5 6">CCBAU10050</strain>
    </source>
</reference>
<evidence type="ECO:0000313" key="5">
    <source>
        <dbReference type="EMBL" id="NGO65861.1"/>
    </source>
</evidence>
<dbReference type="EMBL" id="JAAKZH010000007">
    <property type="protein sequence ID" value="NGO65861.1"/>
    <property type="molecule type" value="Genomic_DNA"/>
</dbReference>
<dbReference type="InterPro" id="IPR037171">
    <property type="entry name" value="NagB/RpiA_transferase-like"/>
</dbReference>
<dbReference type="Pfam" id="PF00455">
    <property type="entry name" value="DeoRC"/>
    <property type="match status" value="1"/>
</dbReference>
<dbReference type="AlphaFoldDB" id="A0A6M1S6B1"/>
<evidence type="ECO:0000256" key="1">
    <source>
        <dbReference type="ARBA" id="ARBA00022491"/>
    </source>
</evidence>
<accession>A0A6M1S6B1</accession>
<protein>
    <submittedName>
        <fullName evidence="5">DeoR/GlpR transcriptional regulator</fullName>
    </submittedName>
</protein>
<dbReference type="SMART" id="SM01134">
    <property type="entry name" value="DeoRC"/>
    <property type="match status" value="1"/>
</dbReference>
<dbReference type="InterPro" id="IPR050313">
    <property type="entry name" value="Carb_Metab_HTH_regulators"/>
</dbReference>